<dbReference type="Gene3D" id="3.10.180.10">
    <property type="entry name" value="2,3-Dihydroxybiphenyl 1,2-Dioxygenase, domain 1"/>
    <property type="match status" value="1"/>
</dbReference>
<dbReference type="SUPFAM" id="SSF54593">
    <property type="entry name" value="Glyoxalase/Bleomycin resistance protein/Dihydroxybiphenyl dioxygenase"/>
    <property type="match status" value="1"/>
</dbReference>
<feature type="domain" description="VOC" evidence="2">
    <location>
        <begin position="7"/>
        <end position="141"/>
    </location>
</feature>
<dbReference type="InterPro" id="IPR051785">
    <property type="entry name" value="MMCE/EMCE_epimerase"/>
</dbReference>
<dbReference type="AlphaFoldDB" id="A0ABD5Z4L5"/>
<dbReference type="InterPro" id="IPR037523">
    <property type="entry name" value="VOC_core"/>
</dbReference>
<dbReference type="PROSITE" id="PS51819">
    <property type="entry name" value="VOC"/>
    <property type="match status" value="1"/>
</dbReference>
<dbReference type="GO" id="GO:0046872">
    <property type="term" value="F:metal ion binding"/>
    <property type="evidence" value="ECO:0007669"/>
    <property type="project" value="UniProtKB-KW"/>
</dbReference>
<evidence type="ECO:0000313" key="4">
    <source>
        <dbReference type="Proteomes" id="UP001596447"/>
    </source>
</evidence>
<accession>A0ABD5Z4L5</accession>
<evidence type="ECO:0000313" key="3">
    <source>
        <dbReference type="EMBL" id="MFC7200150.1"/>
    </source>
</evidence>
<dbReference type="Proteomes" id="UP001596447">
    <property type="component" value="Unassembled WGS sequence"/>
</dbReference>
<protein>
    <submittedName>
        <fullName evidence="3">VOC family protein</fullName>
    </submittedName>
</protein>
<reference evidence="3 4" key="1">
    <citation type="journal article" date="2019" name="Int. J. Syst. Evol. Microbiol.">
        <title>The Global Catalogue of Microorganisms (GCM) 10K type strain sequencing project: providing services to taxonomists for standard genome sequencing and annotation.</title>
        <authorList>
            <consortium name="The Broad Institute Genomics Platform"/>
            <consortium name="The Broad Institute Genome Sequencing Center for Infectious Disease"/>
            <person name="Wu L."/>
            <person name="Ma J."/>
        </authorList>
    </citation>
    <scope>NUCLEOTIDE SEQUENCE [LARGE SCALE GENOMIC DNA]</scope>
    <source>
        <strain evidence="3 4">XZGYJ-43</strain>
    </source>
</reference>
<gene>
    <name evidence="3" type="ORF">ACFQJ9_12140</name>
</gene>
<keyword evidence="1" id="KW-0479">Metal-binding</keyword>
<organism evidence="3 4">
    <name type="scientific">Halospeciosus flavus</name>
    <dbReference type="NCBI Taxonomy" id="3032283"/>
    <lineage>
        <taxon>Archaea</taxon>
        <taxon>Methanobacteriati</taxon>
        <taxon>Methanobacteriota</taxon>
        <taxon>Stenosarchaea group</taxon>
        <taxon>Halobacteria</taxon>
        <taxon>Halobacteriales</taxon>
        <taxon>Halobacteriaceae</taxon>
        <taxon>Halospeciosus</taxon>
    </lineage>
</organism>
<dbReference type="PANTHER" id="PTHR43048">
    <property type="entry name" value="METHYLMALONYL-COA EPIMERASE"/>
    <property type="match status" value="1"/>
</dbReference>
<dbReference type="EMBL" id="JBHTAR010000011">
    <property type="protein sequence ID" value="MFC7200150.1"/>
    <property type="molecule type" value="Genomic_DNA"/>
</dbReference>
<dbReference type="Pfam" id="PF00903">
    <property type="entry name" value="Glyoxalase"/>
    <property type="match status" value="1"/>
</dbReference>
<proteinExistence type="predicted"/>
<dbReference type="PANTHER" id="PTHR43048:SF3">
    <property type="entry name" value="METHYLMALONYL-COA EPIMERASE, MITOCHONDRIAL"/>
    <property type="match status" value="1"/>
</dbReference>
<dbReference type="InterPro" id="IPR004360">
    <property type="entry name" value="Glyas_Fos-R_dOase_dom"/>
</dbReference>
<sequence>MVDNDPSAHHFGTTVSDLDAAVDFYTDVFGFDVAGRFEIGDENFATGVDVEGATGSFAHLDGDGAIVELVEYDPAGEDRTGLDVNDTGAKHLGVSVDDADAFYADLPDDVETLSEPQTTASGATIFFVRDPDDNLVEVIEP</sequence>
<evidence type="ECO:0000256" key="1">
    <source>
        <dbReference type="ARBA" id="ARBA00022723"/>
    </source>
</evidence>
<name>A0ABD5Z4L5_9EURY</name>
<comment type="caution">
    <text evidence="3">The sequence shown here is derived from an EMBL/GenBank/DDBJ whole genome shotgun (WGS) entry which is preliminary data.</text>
</comment>
<keyword evidence="4" id="KW-1185">Reference proteome</keyword>
<dbReference type="InterPro" id="IPR029068">
    <property type="entry name" value="Glyas_Bleomycin-R_OHBP_Dase"/>
</dbReference>
<dbReference type="RefSeq" id="WP_279526940.1">
    <property type="nucleotide sequence ID" value="NZ_CP122312.1"/>
</dbReference>
<evidence type="ECO:0000259" key="2">
    <source>
        <dbReference type="PROSITE" id="PS51819"/>
    </source>
</evidence>